<dbReference type="Proteomes" id="UP001518990">
    <property type="component" value="Unassembled WGS sequence"/>
</dbReference>
<comment type="caution">
    <text evidence="2">The sequence shown here is derived from an EMBL/GenBank/DDBJ whole genome shotgun (WGS) entry which is preliminary data.</text>
</comment>
<dbReference type="RefSeq" id="WP_207450482.1">
    <property type="nucleotide sequence ID" value="NZ_JACTNF010000034.1"/>
</dbReference>
<dbReference type="Gene3D" id="3.90.226.10">
    <property type="entry name" value="2-enoyl-CoA Hydratase, Chain A, domain 1"/>
    <property type="match status" value="1"/>
</dbReference>
<organism evidence="2 3">
    <name type="scientific">Roseomonas marmotae</name>
    <dbReference type="NCBI Taxonomy" id="2768161"/>
    <lineage>
        <taxon>Bacteria</taxon>
        <taxon>Pseudomonadati</taxon>
        <taxon>Pseudomonadota</taxon>
        <taxon>Alphaproteobacteria</taxon>
        <taxon>Acetobacterales</taxon>
        <taxon>Roseomonadaceae</taxon>
        <taxon>Roseomonas</taxon>
    </lineage>
</organism>
<reference evidence="2 3" key="1">
    <citation type="submission" date="2020-09" db="EMBL/GenBank/DDBJ databases">
        <title>Roseomonas.</title>
        <authorList>
            <person name="Zhu W."/>
        </authorList>
    </citation>
    <scope>NUCLEOTIDE SEQUENCE [LARGE SCALE GENOMIC DNA]</scope>
    <source>
        <strain evidence="2 3">1311</strain>
    </source>
</reference>
<dbReference type="InterPro" id="IPR029045">
    <property type="entry name" value="ClpP/crotonase-like_dom_sf"/>
</dbReference>
<dbReference type="EMBL" id="JACTNF010000034">
    <property type="protein sequence ID" value="MBO1076922.1"/>
    <property type="molecule type" value="Genomic_DNA"/>
</dbReference>
<dbReference type="InterPro" id="IPR001753">
    <property type="entry name" value="Enoyl-CoA_hydra/iso"/>
</dbReference>
<dbReference type="SUPFAM" id="SSF52096">
    <property type="entry name" value="ClpP/crotonase"/>
    <property type="match status" value="1"/>
</dbReference>
<comment type="similarity">
    <text evidence="1">Belongs to the enoyl-CoA hydratase/isomerase family.</text>
</comment>
<accession>A0ABS3KIS8</accession>
<keyword evidence="3" id="KW-1185">Reference proteome</keyword>
<protein>
    <submittedName>
        <fullName evidence="2">Enoyl-CoA hydratase/isomerase family protein</fullName>
    </submittedName>
</protein>
<name>A0ABS3KIS8_9PROT</name>
<gene>
    <name evidence="2" type="ORF">IAI60_20105</name>
</gene>
<evidence type="ECO:0000313" key="2">
    <source>
        <dbReference type="EMBL" id="MBO1076922.1"/>
    </source>
</evidence>
<evidence type="ECO:0000313" key="3">
    <source>
        <dbReference type="Proteomes" id="UP001518990"/>
    </source>
</evidence>
<dbReference type="PANTHER" id="PTHR43802:SF1">
    <property type="entry name" value="IP11341P-RELATED"/>
    <property type="match status" value="1"/>
</dbReference>
<sequence>MTGIEARAESATGIIALARPARHNALLPADRVAMLAALRRFEATATVRTVLIRAEGPNFCTGIDLEAFQALRQDSAALAAFLADGHALLAALEASPLPVVVAVRGLCLAGGLELALACDIVLAAEGARFGDQHARYGLLPAWGGTQRLPRAVGLPRALDLMLTGRWIDAAEAARWGLVSHIVPDTALEDTAMATCEALAAGSAPALAAMKRLAREGAGPEAEAEAAFALLPGPDVTEGLDAFAGRRPPRFAPRG</sequence>
<dbReference type="Pfam" id="PF00378">
    <property type="entry name" value="ECH_1"/>
    <property type="match status" value="1"/>
</dbReference>
<dbReference type="CDD" id="cd06558">
    <property type="entry name" value="crotonase-like"/>
    <property type="match status" value="1"/>
</dbReference>
<evidence type="ECO:0000256" key="1">
    <source>
        <dbReference type="ARBA" id="ARBA00005254"/>
    </source>
</evidence>
<dbReference type="PANTHER" id="PTHR43802">
    <property type="entry name" value="ENOYL-COA HYDRATASE"/>
    <property type="match status" value="1"/>
</dbReference>
<proteinExistence type="inferred from homology"/>